<name>A0A7J5B762_9MICO</name>
<dbReference type="GO" id="GO:0030170">
    <property type="term" value="F:pyridoxal phosphate binding"/>
    <property type="evidence" value="ECO:0007669"/>
    <property type="project" value="UniProtKB-UniRule"/>
</dbReference>
<dbReference type="GO" id="GO:0000105">
    <property type="term" value="P:L-histidine biosynthetic process"/>
    <property type="evidence" value="ECO:0007669"/>
    <property type="project" value="InterPro"/>
</dbReference>
<dbReference type="SUPFAM" id="SSF53383">
    <property type="entry name" value="PLP-dependent transferases"/>
    <property type="match status" value="1"/>
</dbReference>
<dbReference type="RefSeq" id="WP_158053463.1">
    <property type="nucleotide sequence ID" value="NZ_WBKB01000014.1"/>
</dbReference>
<dbReference type="InterPro" id="IPR015424">
    <property type="entry name" value="PyrdxlP-dep_Trfase"/>
</dbReference>
<dbReference type="EC" id="2.6.1.57" evidence="6"/>
<protein>
    <recommendedName>
        <fullName evidence="6">Aromatic amino acid aminotransferase</fullName>
        <shortName evidence="6">ArAT</shortName>
        <ecNumber evidence="6">2.6.1.57</ecNumber>
    </recommendedName>
</protein>
<evidence type="ECO:0000256" key="6">
    <source>
        <dbReference type="HAMAP-Rule" id="MF_01513"/>
    </source>
</evidence>
<dbReference type="CDD" id="cd00609">
    <property type="entry name" value="AAT_like"/>
    <property type="match status" value="1"/>
</dbReference>
<feature type="region of interest" description="Disordered" evidence="7">
    <location>
        <begin position="1"/>
        <end position="31"/>
    </location>
</feature>
<dbReference type="GO" id="GO:0004400">
    <property type="term" value="F:histidinol-phosphate transaminase activity"/>
    <property type="evidence" value="ECO:0007669"/>
    <property type="project" value="InterPro"/>
</dbReference>
<reference evidence="9 10" key="1">
    <citation type="submission" date="2019-09" db="EMBL/GenBank/DDBJ databases">
        <title>Phylogeny of genus Pseudoclavibacter and closely related genus.</title>
        <authorList>
            <person name="Li Y."/>
        </authorList>
    </citation>
    <scope>NUCLEOTIDE SEQUENCE [LARGE SCALE GENOMIC DNA]</scope>
    <source>
        <strain evidence="9 10">KCTC 13959</strain>
    </source>
</reference>
<feature type="domain" description="Aminotransferase class I/classII large" evidence="8">
    <location>
        <begin position="35"/>
        <end position="349"/>
    </location>
</feature>
<dbReference type="Gene3D" id="3.90.1150.10">
    <property type="entry name" value="Aspartate Aminotransferase, domain 1"/>
    <property type="match status" value="1"/>
</dbReference>
<evidence type="ECO:0000256" key="2">
    <source>
        <dbReference type="ARBA" id="ARBA00011738"/>
    </source>
</evidence>
<dbReference type="Pfam" id="PF00155">
    <property type="entry name" value="Aminotran_1_2"/>
    <property type="match status" value="1"/>
</dbReference>
<keyword evidence="3 6" id="KW-0032">Aminotransferase</keyword>
<dbReference type="HAMAP" id="MF_01023">
    <property type="entry name" value="HisC_aminotrans_2"/>
    <property type="match status" value="1"/>
</dbReference>
<comment type="cofactor">
    <cofactor evidence="1 6">
        <name>pyridoxal 5'-phosphate</name>
        <dbReference type="ChEBI" id="CHEBI:597326"/>
    </cofactor>
</comment>
<comment type="function">
    <text evidence="6">Aminotransferase that catalyzes the conversion of aromatic amino acids and 2-oxoglutarate into corresponding aromatic oxo acids and L-glutamate.</text>
</comment>
<dbReference type="InterPro" id="IPR004839">
    <property type="entry name" value="Aminotransferase_I/II_large"/>
</dbReference>
<comment type="similarity">
    <text evidence="6">Belongs to the class-II pyridoxal-phosphate-dependent aminotransferase family.</text>
</comment>
<dbReference type="InterPro" id="IPR050106">
    <property type="entry name" value="HistidinolP_aminotransfase"/>
</dbReference>
<dbReference type="PANTHER" id="PTHR43643">
    <property type="entry name" value="HISTIDINOL-PHOSPHATE AMINOTRANSFERASE 2"/>
    <property type="match status" value="1"/>
</dbReference>
<evidence type="ECO:0000313" key="10">
    <source>
        <dbReference type="Proteomes" id="UP000433493"/>
    </source>
</evidence>
<dbReference type="HAMAP" id="MF_01513">
    <property type="entry name" value="Phe_aminotrans_2"/>
    <property type="match status" value="1"/>
</dbReference>
<dbReference type="InterPro" id="IPR001917">
    <property type="entry name" value="Aminotrans_II_pyridoxalP_BS"/>
</dbReference>
<evidence type="ECO:0000256" key="5">
    <source>
        <dbReference type="ARBA" id="ARBA00022898"/>
    </source>
</evidence>
<comment type="caution">
    <text evidence="9">The sequence shown here is derived from an EMBL/GenBank/DDBJ whole genome shotgun (WGS) entry which is preliminary data.</text>
</comment>
<keyword evidence="10" id="KW-1185">Reference proteome</keyword>
<keyword evidence="5 6" id="KW-0663">Pyridoxal phosphate</keyword>
<dbReference type="PROSITE" id="PS00599">
    <property type="entry name" value="AA_TRANSFER_CLASS_2"/>
    <property type="match status" value="1"/>
</dbReference>
<feature type="modified residue" description="N6-(pyridoxal phosphate)lysine" evidence="6">
    <location>
        <position position="226"/>
    </location>
</feature>
<gene>
    <name evidence="9" type="primary">hisC</name>
    <name evidence="6" type="synonym">pat</name>
    <name evidence="9" type="ORF">F8O05_14475</name>
</gene>
<keyword evidence="4 6" id="KW-0808">Transferase</keyword>
<dbReference type="PANTHER" id="PTHR43643:SF3">
    <property type="entry name" value="HISTIDINOL-PHOSPHATE AMINOTRANSFERASE"/>
    <property type="match status" value="1"/>
</dbReference>
<comment type="catalytic activity">
    <reaction evidence="6">
        <text>an aromatic L-alpha-amino acid + 2-oxoglutarate = an aromatic oxo-acid + L-glutamate</text>
        <dbReference type="Rhea" id="RHEA:17533"/>
        <dbReference type="ChEBI" id="CHEBI:16810"/>
        <dbReference type="ChEBI" id="CHEBI:29985"/>
        <dbReference type="ChEBI" id="CHEBI:73309"/>
        <dbReference type="ChEBI" id="CHEBI:84824"/>
        <dbReference type="EC" id="2.6.1.57"/>
    </reaction>
</comment>
<dbReference type="InterPro" id="IPR015422">
    <property type="entry name" value="PyrdxlP-dep_Trfase_small"/>
</dbReference>
<evidence type="ECO:0000256" key="4">
    <source>
        <dbReference type="ARBA" id="ARBA00022679"/>
    </source>
</evidence>
<dbReference type="GO" id="GO:0008793">
    <property type="term" value="F:aromatic-amino-acid transaminase activity"/>
    <property type="evidence" value="ECO:0007669"/>
    <property type="project" value="UniProtKB-UniRule"/>
</dbReference>
<evidence type="ECO:0000256" key="7">
    <source>
        <dbReference type="SAM" id="MobiDB-lite"/>
    </source>
</evidence>
<dbReference type="AlphaFoldDB" id="A0A7J5B762"/>
<dbReference type="NCBIfam" id="TIGR01141">
    <property type="entry name" value="hisC"/>
    <property type="match status" value="1"/>
</dbReference>
<evidence type="ECO:0000259" key="8">
    <source>
        <dbReference type="Pfam" id="PF00155"/>
    </source>
</evidence>
<evidence type="ECO:0000313" key="9">
    <source>
        <dbReference type="EMBL" id="KAB1640568.1"/>
    </source>
</evidence>
<dbReference type="OrthoDB" id="9809616at2"/>
<dbReference type="EMBL" id="WBKB01000014">
    <property type="protein sequence ID" value="KAB1640568.1"/>
    <property type="molecule type" value="Genomic_DNA"/>
</dbReference>
<evidence type="ECO:0000256" key="3">
    <source>
        <dbReference type="ARBA" id="ARBA00022576"/>
    </source>
</evidence>
<dbReference type="Proteomes" id="UP000433493">
    <property type="component" value="Unassembled WGS sequence"/>
</dbReference>
<proteinExistence type="inferred from homology"/>
<dbReference type="InterPro" id="IPR015421">
    <property type="entry name" value="PyrdxlP-dep_Trfase_major"/>
</dbReference>
<comment type="subunit">
    <text evidence="2 6">Homodimer.</text>
</comment>
<dbReference type="Gene3D" id="3.40.640.10">
    <property type="entry name" value="Type I PLP-dependent aspartate aminotransferase-like (Major domain)"/>
    <property type="match status" value="1"/>
</dbReference>
<dbReference type="NCBIfam" id="NF002878">
    <property type="entry name" value="PRK03321.1"/>
    <property type="match status" value="1"/>
</dbReference>
<dbReference type="InterPro" id="IPR005861">
    <property type="entry name" value="HisP_aminotrans"/>
</dbReference>
<accession>A0A7J5B762</accession>
<evidence type="ECO:0000256" key="1">
    <source>
        <dbReference type="ARBA" id="ARBA00001933"/>
    </source>
</evidence>
<dbReference type="InterPro" id="IPR024892">
    <property type="entry name" value="ArAT"/>
</dbReference>
<sequence length="363" mass="39255">MTTTTNTHLGPQPREVFNRIPGYKPGRKADRPEIAPLASNESHHEPLPSVREVIANEAQRINRYPDAAVVDLHARIAERYGVNDDQVATGPGSIGVLQQIIATYCAPGDEVVFAWRSFEAYPLLVDIAGAKPIMVPLLADERHDLDGIAAAITDRTRVVLLCTPNNPTGVSLSHGEVVEFLDKVPEHILVVIDEAYIEYETAEDAVDSLALIAERPNVLTLRTFSKAYGLAGLRVGYAISTGEIIGSLRKAALPFSVNSLAQRAAIASLDADDELAARAAEVVGERERVVAALQGTDWRVLPSQANFIWVRADGERGAKLAKAFDDADILTRVFPDDGIRITLADAASNDRVLKVLKDAASTE</sequence>
<organism evidence="9 10">
    <name type="scientific">Gulosibacter chungangensis</name>
    <dbReference type="NCBI Taxonomy" id="979746"/>
    <lineage>
        <taxon>Bacteria</taxon>
        <taxon>Bacillati</taxon>
        <taxon>Actinomycetota</taxon>
        <taxon>Actinomycetes</taxon>
        <taxon>Micrococcales</taxon>
        <taxon>Microbacteriaceae</taxon>
        <taxon>Gulosibacter</taxon>
    </lineage>
</organism>